<evidence type="ECO:0000256" key="4">
    <source>
        <dbReference type="ARBA" id="ARBA00023004"/>
    </source>
</evidence>
<dbReference type="GO" id="GO:0046872">
    <property type="term" value="F:metal ion binding"/>
    <property type="evidence" value="ECO:0007669"/>
    <property type="project" value="UniProtKB-KW"/>
</dbReference>
<keyword evidence="4" id="KW-0408">Iron</keyword>
<dbReference type="AlphaFoldDB" id="A0A377GVY8"/>
<keyword evidence="3" id="KW-0479">Metal-binding</keyword>
<evidence type="ECO:0000256" key="1">
    <source>
        <dbReference type="ARBA" id="ARBA00001966"/>
    </source>
</evidence>
<dbReference type="CDD" id="cd01335">
    <property type="entry name" value="Radical_SAM"/>
    <property type="match status" value="1"/>
</dbReference>
<evidence type="ECO:0000256" key="3">
    <source>
        <dbReference type="ARBA" id="ARBA00022723"/>
    </source>
</evidence>
<keyword evidence="2" id="KW-0949">S-adenosyl-L-methionine</keyword>
<dbReference type="SFLD" id="SFLDG01095">
    <property type="entry name" value="Uncharacterised_Radical_SAM_Su"/>
    <property type="match status" value="1"/>
</dbReference>
<dbReference type="InterPro" id="IPR051198">
    <property type="entry name" value="BchE-like"/>
</dbReference>
<dbReference type="GO" id="GO:0003824">
    <property type="term" value="F:catalytic activity"/>
    <property type="evidence" value="ECO:0007669"/>
    <property type="project" value="InterPro"/>
</dbReference>
<dbReference type="PANTHER" id="PTHR43409:SF4">
    <property type="entry name" value="RADICAL SAM SUPERFAMILY PROTEIN"/>
    <property type="match status" value="1"/>
</dbReference>
<dbReference type="SFLD" id="SFLDG01082">
    <property type="entry name" value="B12-binding_domain_containing"/>
    <property type="match status" value="1"/>
</dbReference>
<dbReference type="Proteomes" id="UP000255328">
    <property type="component" value="Unassembled WGS sequence"/>
</dbReference>
<protein>
    <submittedName>
        <fullName evidence="7">Coproporphyrinogen III oxidase</fullName>
    </submittedName>
</protein>
<evidence type="ECO:0000259" key="6">
    <source>
        <dbReference type="PROSITE" id="PS51918"/>
    </source>
</evidence>
<keyword evidence="5" id="KW-0411">Iron-sulfur</keyword>
<dbReference type="EMBL" id="UGGU01000003">
    <property type="protein sequence ID" value="STO31115.1"/>
    <property type="molecule type" value="Genomic_DNA"/>
</dbReference>
<gene>
    <name evidence="7" type="ORF">NCTC10723_00555</name>
</gene>
<dbReference type="InterPro" id="IPR013785">
    <property type="entry name" value="Aldolase_TIM"/>
</dbReference>
<sequence>MIFDIYDYPLYRPPSEANSLIIQVTLGCSHNKCTFCNMYNEKKFKIKSIEQIKKEIDFFRHQRQFVRRIFLADGDALIIKTSTLLEIANYLNEKFPENERISIYASPKSLILKTPEELKKLKEIGIKLIYIGLESGDNEILTKVNKGNTAEEFMIGIKKAKEAGFQTSVTIIAGLAGKDKIASKNHALKTAYVIQETSPTYLGILCLSLLPNTILGKQAERKEFIEANGLEIIEEIKVIIENLSINIDSPIIIRANHISNYLNLQGTLPQDKNLILNEINHALNNGNPIKRASHNSL</sequence>
<dbReference type="PROSITE" id="PS51918">
    <property type="entry name" value="RADICAL_SAM"/>
    <property type="match status" value="1"/>
</dbReference>
<accession>A0A377GVY8</accession>
<feature type="domain" description="Radical SAM core" evidence="6">
    <location>
        <begin position="12"/>
        <end position="244"/>
    </location>
</feature>
<dbReference type="SFLD" id="SFLDS00029">
    <property type="entry name" value="Radical_SAM"/>
    <property type="match status" value="1"/>
</dbReference>
<dbReference type="RefSeq" id="WP_172606936.1">
    <property type="nucleotide sequence ID" value="NZ_UGGU01000003.1"/>
</dbReference>
<evidence type="ECO:0000313" key="7">
    <source>
        <dbReference type="EMBL" id="STO31115.1"/>
    </source>
</evidence>
<dbReference type="PANTHER" id="PTHR43409">
    <property type="entry name" value="ANAEROBIC MAGNESIUM-PROTOPORPHYRIN IX MONOMETHYL ESTER CYCLASE-RELATED"/>
    <property type="match status" value="1"/>
</dbReference>
<dbReference type="SUPFAM" id="SSF102114">
    <property type="entry name" value="Radical SAM enzymes"/>
    <property type="match status" value="1"/>
</dbReference>
<keyword evidence="8" id="KW-1185">Reference proteome</keyword>
<evidence type="ECO:0000256" key="5">
    <source>
        <dbReference type="ARBA" id="ARBA00023014"/>
    </source>
</evidence>
<name>A0A377GVY8_9FUSO</name>
<dbReference type="SMART" id="SM00729">
    <property type="entry name" value="Elp3"/>
    <property type="match status" value="1"/>
</dbReference>
<proteinExistence type="predicted"/>
<reference evidence="7 8" key="1">
    <citation type="submission" date="2018-06" db="EMBL/GenBank/DDBJ databases">
        <authorList>
            <consortium name="Pathogen Informatics"/>
            <person name="Doyle S."/>
        </authorList>
    </citation>
    <scope>NUCLEOTIDE SEQUENCE [LARGE SCALE GENOMIC DNA]</scope>
    <source>
        <strain evidence="7 8">NCTC10723</strain>
    </source>
</reference>
<evidence type="ECO:0000256" key="2">
    <source>
        <dbReference type="ARBA" id="ARBA00022691"/>
    </source>
</evidence>
<comment type="cofactor">
    <cofactor evidence="1">
        <name>[4Fe-4S] cluster</name>
        <dbReference type="ChEBI" id="CHEBI:49883"/>
    </cofactor>
</comment>
<dbReference type="InterPro" id="IPR058240">
    <property type="entry name" value="rSAM_sf"/>
</dbReference>
<dbReference type="InterPro" id="IPR007197">
    <property type="entry name" value="rSAM"/>
</dbReference>
<organism evidence="7 8">
    <name type="scientific">Fusobacterium necrogenes</name>
    <dbReference type="NCBI Taxonomy" id="858"/>
    <lineage>
        <taxon>Bacteria</taxon>
        <taxon>Fusobacteriati</taxon>
        <taxon>Fusobacteriota</taxon>
        <taxon>Fusobacteriia</taxon>
        <taxon>Fusobacteriales</taxon>
        <taxon>Fusobacteriaceae</taxon>
        <taxon>Fusobacterium</taxon>
    </lineage>
</organism>
<evidence type="ECO:0000313" key="8">
    <source>
        <dbReference type="Proteomes" id="UP000255328"/>
    </source>
</evidence>
<dbReference type="Pfam" id="PF04055">
    <property type="entry name" value="Radical_SAM"/>
    <property type="match status" value="1"/>
</dbReference>
<dbReference type="InterPro" id="IPR006638">
    <property type="entry name" value="Elp3/MiaA/NifB-like_rSAM"/>
</dbReference>
<dbReference type="GO" id="GO:0051536">
    <property type="term" value="F:iron-sulfur cluster binding"/>
    <property type="evidence" value="ECO:0007669"/>
    <property type="project" value="UniProtKB-KW"/>
</dbReference>
<dbReference type="Gene3D" id="3.20.20.70">
    <property type="entry name" value="Aldolase class I"/>
    <property type="match status" value="1"/>
</dbReference>